<dbReference type="AlphaFoldDB" id="A0A6C0J4V5"/>
<name>A0A6C0J4V5_9ZZZZ</name>
<proteinExistence type="predicted"/>
<organism evidence="1">
    <name type="scientific">viral metagenome</name>
    <dbReference type="NCBI Taxonomy" id="1070528"/>
    <lineage>
        <taxon>unclassified sequences</taxon>
        <taxon>metagenomes</taxon>
        <taxon>organismal metagenomes</taxon>
    </lineage>
</organism>
<accession>A0A6C0J4V5</accession>
<sequence>MKRTGVVFGFFLAAILFGLFVRFAMLGGAPPVVTEKETFAMKEVGMPLDMASVTAPVTGVDGPSPLLQNPAPVSTRPYEVTDDEKLYKFADNKMSADCCPSPFSGDGGCVCLSKDQLATFASRGGNRSS</sequence>
<evidence type="ECO:0000313" key="1">
    <source>
        <dbReference type="EMBL" id="QHT99889.1"/>
    </source>
</evidence>
<protein>
    <submittedName>
        <fullName evidence="1">Uncharacterized protein</fullName>
    </submittedName>
</protein>
<reference evidence="1" key="1">
    <citation type="journal article" date="2020" name="Nature">
        <title>Giant virus diversity and host interactions through global metagenomics.</title>
        <authorList>
            <person name="Schulz F."/>
            <person name="Roux S."/>
            <person name="Paez-Espino D."/>
            <person name="Jungbluth S."/>
            <person name="Walsh D.A."/>
            <person name="Denef V.J."/>
            <person name="McMahon K.D."/>
            <person name="Konstantinidis K.T."/>
            <person name="Eloe-Fadrosh E.A."/>
            <person name="Kyrpides N.C."/>
            <person name="Woyke T."/>
        </authorList>
    </citation>
    <scope>NUCLEOTIDE SEQUENCE</scope>
    <source>
        <strain evidence="1">GVMAG-M-3300025778-1</strain>
    </source>
</reference>
<dbReference type="EMBL" id="MN740318">
    <property type="protein sequence ID" value="QHT99889.1"/>
    <property type="molecule type" value="Genomic_DNA"/>
</dbReference>